<dbReference type="GO" id="GO:0016042">
    <property type="term" value="P:lipid catabolic process"/>
    <property type="evidence" value="ECO:0007669"/>
    <property type="project" value="UniProtKB-KW"/>
</dbReference>
<feature type="binding site" description="in dimeric form" evidence="19">
    <location>
        <position position="209"/>
    </location>
    <ligand>
        <name>Ca(2+)</name>
        <dbReference type="ChEBI" id="CHEBI:29108"/>
        <label>1</label>
    </ligand>
</feature>
<dbReference type="GO" id="GO:0008970">
    <property type="term" value="F:phospholipase A1 activity"/>
    <property type="evidence" value="ECO:0007669"/>
    <property type="project" value="UniProtKB-EC"/>
</dbReference>
<comment type="function">
    <text evidence="20">Hydrolysis of phosphatidylcholine with phospholipase A2 (EC 3.1.1.4) and phospholipase A1 (EC 3.1.1.32) activities.</text>
</comment>
<feature type="active site" description="Proton acceptor" evidence="18">
    <location>
        <position position="199"/>
    </location>
</feature>
<feature type="signal peptide" evidence="20">
    <location>
        <begin position="1"/>
        <end position="20"/>
    </location>
</feature>
<evidence type="ECO:0000256" key="13">
    <source>
        <dbReference type="ARBA" id="ARBA00022837"/>
    </source>
</evidence>
<evidence type="ECO:0000313" key="23">
    <source>
        <dbReference type="Proteomes" id="UP000009102"/>
    </source>
</evidence>
<dbReference type="GO" id="GO:0004623">
    <property type="term" value="F:phospholipase A2 activity"/>
    <property type="evidence" value="ECO:0007669"/>
    <property type="project" value="UniProtKB-EC"/>
</dbReference>
<comment type="catalytic activity">
    <reaction evidence="2 20">
        <text>a 1,2-diacyl-sn-glycero-3-phosphocholine + H2O = a 1-acyl-sn-glycero-3-phosphocholine + a fatty acid + H(+)</text>
        <dbReference type="Rhea" id="RHEA:15801"/>
        <dbReference type="ChEBI" id="CHEBI:15377"/>
        <dbReference type="ChEBI" id="CHEBI:15378"/>
        <dbReference type="ChEBI" id="CHEBI:28868"/>
        <dbReference type="ChEBI" id="CHEBI:57643"/>
        <dbReference type="ChEBI" id="CHEBI:58168"/>
        <dbReference type="EC" id="3.1.1.4"/>
    </reaction>
</comment>
<comment type="subunit">
    <text evidence="4 20">Homodimer; dimerization is reversible, and the dimeric form is the active one.</text>
</comment>
<keyword evidence="15 20" id="KW-0443">Lipid metabolism</keyword>
<organism evidence="22 23">
    <name type="scientific">Halothiobacillus neapolitanus (strain ATCC 23641 / DSM 15147 / CIP 104769 / NCIMB 8539 / c2)</name>
    <name type="common">Thiobacillus neapolitanus</name>
    <dbReference type="NCBI Taxonomy" id="555778"/>
    <lineage>
        <taxon>Bacteria</taxon>
        <taxon>Pseudomonadati</taxon>
        <taxon>Pseudomonadota</taxon>
        <taxon>Gammaproteobacteria</taxon>
        <taxon>Chromatiales</taxon>
        <taxon>Halothiobacillaceae</taxon>
        <taxon>Halothiobacillus</taxon>
    </lineage>
</organism>
<dbReference type="InterPro" id="IPR036541">
    <property type="entry name" value="PLipase_A1_sf"/>
</dbReference>
<reference evidence="22 23" key="1">
    <citation type="submission" date="2009-10" db="EMBL/GenBank/DDBJ databases">
        <title>Complete sequence of Halothiobacillus neapolitanus c2.</title>
        <authorList>
            <consortium name="US DOE Joint Genome Institute"/>
            <person name="Lucas S."/>
            <person name="Copeland A."/>
            <person name="Lapidus A."/>
            <person name="Glavina del Rio T."/>
            <person name="Tice H."/>
            <person name="Bruce D."/>
            <person name="Goodwin L."/>
            <person name="Pitluck S."/>
            <person name="Davenport K."/>
            <person name="Brettin T."/>
            <person name="Detter J.C."/>
            <person name="Han C."/>
            <person name="Tapia R."/>
            <person name="Larimer F."/>
            <person name="Land M."/>
            <person name="Hauser L."/>
            <person name="Kyrpides N."/>
            <person name="Mikhailova N."/>
            <person name="Kerfeld C."/>
            <person name="Cannon G."/>
            <person name="Heinhort S."/>
        </authorList>
    </citation>
    <scope>NUCLEOTIDE SEQUENCE [LARGE SCALE GENOMIC DNA]</scope>
    <source>
        <strain evidence="23">ATCC 23641 / c2</strain>
    </source>
</reference>
<keyword evidence="17 20" id="KW-0998">Cell outer membrane</keyword>
<evidence type="ECO:0000256" key="21">
    <source>
        <dbReference type="SAM" id="MobiDB-lite"/>
    </source>
</evidence>
<dbReference type="EMBL" id="CP001801">
    <property type="protein sequence ID" value="ACX96270.1"/>
    <property type="molecule type" value="Genomic_DNA"/>
</dbReference>
<dbReference type="PRINTS" id="PR01486">
    <property type="entry name" value="PHPHLIPASEA1"/>
</dbReference>
<dbReference type="eggNOG" id="COG2829">
    <property type="taxonomic scope" value="Bacteria"/>
</dbReference>
<evidence type="ECO:0000256" key="5">
    <source>
        <dbReference type="ARBA" id="ARBA00013179"/>
    </source>
</evidence>
<evidence type="ECO:0000256" key="7">
    <source>
        <dbReference type="ARBA" id="ARBA00021726"/>
    </source>
</evidence>
<evidence type="ECO:0000256" key="20">
    <source>
        <dbReference type="RuleBase" id="RU366027"/>
    </source>
</evidence>
<evidence type="ECO:0000256" key="4">
    <source>
        <dbReference type="ARBA" id="ARBA00011702"/>
    </source>
</evidence>
<evidence type="ECO:0000256" key="12">
    <source>
        <dbReference type="ARBA" id="ARBA00022801"/>
    </source>
</evidence>
<evidence type="ECO:0000256" key="11">
    <source>
        <dbReference type="ARBA" id="ARBA00022729"/>
    </source>
</evidence>
<keyword evidence="16" id="KW-0472">Membrane</keyword>
<comment type="cofactor">
    <cofactor evidence="20">
        <name>Ca(2+)</name>
        <dbReference type="ChEBI" id="CHEBI:29108"/>
    </cofactor>
    <text evidence="20">Binds 1 Ca(2+) ion per monomer. In the dimeric form the Ca(2+) is bound by different amino acids with binding of each Ca(2+) shared with ligands coming from each monomer. The Ca(2+) ion may have a role in catalysis.</text>
</comment>
<keyword evidence="11 20" id="KW-0732">Signal</keyword>
<dbReference type="Pfam" id="PF02253">
    <property type="entry name" value="PLA1"/>
    <property type="match status" value="1"/>
</dbReference>
<proteinExistence type="inferred from homology"/>
<dbReference type="KEGG" id="hna:Hneap_1437"/>
<evidence type="ECO:0000256" key="10">
    <source>
        <dbReference type="ARBA" id="ARBA00022723"/>
    </source>
</evidence>
<keyword evidence="9" id="KW-0812">Transmembrane</keyword>
<evidence type="ECO:0000256" key="14">
    <source>
        <dbReference type="ARBA" id="ARBA00022963"/>
    </source>
</evidence>
<accession>D0L0P7</accession>
<evidence type="ECO:0000256" key="19">
    <source>
        <dbReference type="PIRSR" id="PIRSR603187-2"/>
    </source>
</evidence>
<sequence>MKRAYWILTSAVFLSPSAHASDWQECASITGDSARLACYDKLAKVEPTHAVPTDHVQNPVAPDDTSSAPVPQAKALNKRIDQEKQANSNAFLMRAYKPNYFLPVTYTTNRLDNPVYDFKPQQIESKFQLSFQFNWWDHPFGTDSRFYFAYTQLSLWQTYNTESAPFRETNYEPEAGLDVTINQDLMGLNFRKVRASFIHQSNGQGGLRSRSWNRLALQTAFGRGNFAGALRGWYRIPESRATDDNPDITDYLGYGDLLLAYKFPTGTLSATLRNNLKSNNRGSIEIDYSFPLNKHIKGYVQYFNGYGESLIDYNRSINRIGIGIALTDWL</sequence>
<feature type="region of interest" description="Disordered" evidence="21">
    <location>
        <begin position="50"/>
        <end position="70"/>
    </location>
</feature>
<dbReference type="GO" id="GO:0005509">
    <property type="term" value="F:calcium ion binding"/>
    <property type="evidence" value="ECO:0007669"/>
    <property type="project" value="TreeGrafter"/>
</dbReference>
<feature type="binding site" description="in dimeric form" evidence="19">
    <location>
        <position position="244"/>
    </location>
    <ligand>
        <name>Ca(2+)</name>
        <dbReference type="ChEBI" id="CHEBI:29108"/>
        <label>1</label>
    </ligand>
</feature>
<feature type="chain" id="PRO_5019613106" description="Phospholipase A1" evidence="20">
    <location>
        <begin position="21"/>
        <end position="330"/>
    </location>
</feature>
<dbReference type="OrthoDB" id="188433at2"/>
<keyword evidence="13 19" id="KW-0106">Calcium</keyword>
<feature type="active site" description="Nucleophile" evidence="18">
    <location>
        <position position="201"/>
    </location>
</feature>
<evidence type="ECO:0000256" key="6">
    <source>
        <dbReference type="ARBA" id="ARBA00013278"/>
    </source>
</evidence>
<keyword evidence="8" id="KW-1134">Transmembrane beta strand</keyword>
<dbReference type="RefSeq" id="WP_012824304.1">
    <property type="nucleotide sequence ID" value="NC_013422.1"/>
</dbReference>
<evidence type="ECO:0000313" key="22">
    <source>
        <dbReference type="EMBL" id="ACX96270.1"/>
    </source>
</evidence>
<dbReference type="Gene3D" id="2.40.230.10">
    <property type="entry name" value="Phospholipase A1"/>
    <property type="match status" value="1"/>
</dbReference>
<comment type="similarity">
    <text evidence="3 20">Belongs to the phospholipase A1 family.</text>
</comment>
<comment type="subcellular location">
    <subcellularLocation>
        <location evidence="20">Cell outer membrane</location>
        <topology evidence="20">Multi-pass membrane protein</topology>
    </subcellularLocation>
    <text evidence="20">One of the very few enzymes located there.</text>
</comment>
<keyword evidence="12 20" id="KW-0378">Hydrolase</keyword>
<keyword evidence="14 20" id="KW-0442">Lipid degradation</keyword>
<keyword evidence="10 19" id="KW-0479">Metal-binding</keyword>
<evidence type="ECO:0000256" key="18">
    <source>
        <dbReference type="PIRSR" id="PIRSR603187-1"/>
    </source>
</evidence>
<evidence type="ECO:0000256" key="8">
    <source>
        <dbReference type="ARBA" id="ARBA00022452"/>
    </source>
</evidence>
<name>D0L0P7_HALNC</name>
<dbReference type="HOGENOM" id="CLU_045813_1_0_6"/>
<protein>
    <recommendedName>
        <fullName evidence="7 20">Phospholipase A1</fullName>
        <ecNumber evidence="5 20">3.1.1.32</ecNumber>
        <ecNumber evidence="6 20">3.1.1.4</ecNumber>
    </recommendedName>
    <alternativeName>
        <fullName evidence="20">Phosphatidylcholine 1-acylhydrolase</fullName>
    </alternativeName>
</protein>
<dbReference type="InterPro" id="IPR003187">
    <property type="entry name" value="PLipase_A1"/>
</dbReference>
<dbReference type="GO" id="GO:0009279">
    <property type="term" value="C:cell outer membrane"/>
    <property type="evidence" value="ECO:0007669"/>
    <property type="project" value="UniProtKB-SubCell"/>
</dbReference>
<dbReference type="SUPFAM" id="SSF56931">
    <property type="entry name" value="Outer membrane phospholipase A (OMPLA)"/>
    <property type="match status" value="1"/>
</dbReference>
<evidence type="ECO:0000256" key="3">
    <source>
        <dbReference type="ARBA" id="ARBA00010525"/>
    </source>
</evidence>
<evidence type="ECO:0000256" key="15">
    <source>
        <dbReference type="ARBA" id="ARBA00023098"/>
    </source>
</evidence>
<comment type="catalytic activity">
    <reaction evidence="1 20">
        <text>a 1,2-diacyl-sn-glycero-3-phosphocholine + H2O = a 2-acyl-sn-glycero-3-phosphocholine + a fatty acid + H(+)</text>
        <dbReference type="Rhea" id="RHEA:18689"/>
        <dbReference type="ChEBI" id="CHEBI:15377"/>
        <dbReference type="ChEBI" id="CHEBI:15378"/>
        <dbReference type="ChEBI" id="CHEBI:28868"/>
        <dbReference type="ChEBI" id="CHEBI:57643"/>
        <dbReference type="ChEBI" id="CHEBI:57875"/>
        <dbReference type="EC" id="3.1.1.32"/>
    </reaction>
</comment>
<gene>
    <name evidence="22" type="ordered locus">Hneap_1437</name>
</gene>
<evidence type="ECO:0000256" key="16">
    <source>
        <dbReference type="ARBA" id="ARBA00023136"/>
    </source>
</evidence>
<feature type="binding site" description="in dimeric form" evidence="19">
    <location>
        <position position="163"/>
    </location>
    <ligand>
        <name>Ca(2+)</name>
        <dbReference type="ChEBI" id="CHEBI:29108"/>
        <label>1</label>
    </ligand>
</feature>
<dbReference type="CDD" id="cd00541">
    <property type="entry name" value="OMPLA"/>
    <property type="match status" value="1"/>
</dbReference>
<dbReference type="PANTHER" id="PTHR40457:SF1">
    <property type="entry name" value="PHOSPHOLIPASE A1"/>
    <property type="match status" value="1"/>
</dbReference>
<dbReference type="PANTHER" id="PTHR40457">
    <property type="entry name" value="PHOSPHOLIPASE A1"/>
    <property type="match status" value="1"/>
</dbReference>
<evidence type="ECO:0000256" key="9">
    <source>
        <dbReference type="ARBA" id="ARBA00022692"/>
    </source>
</evidence>
<dbReference type="EC" id="3.1.1.4" evidence="6 20"/>
<evidence type="ECO:0000256" key="17">
    <source>
        <dbReference type="ARBA" id="ARBA00023237"/>
    </source>
</evidence>
<dbReference type="AlphaFoldDB" id="D0L0P7"/>
<dbReference type="EC" id="3.1.1.32" evidence="5 20"/>
<evidence type="ECO:0000256" key="1">
    <source>
        <dbReference type="ARBA" id="ARBA00000111"/>
    </source>
</evidence>
<dbReference type="STRING" id="555778.Hneap_1437"/>
<keyword evidence="23" id="KW-1185">Reference proteome</keyword>
<dbReference type="Proteomes" id="UP000009102">
    <property type="component" value="Chromosome"/>
</dbReference>
<evidence type="ECO:0000256" key="2">
    <source>
        <dbReference type="ARBA" id="ARBA00001604"/>
    </source>
</evidence>